<accession>A0A0R3WGS3</accession>
<sequence>MHRMQQSLIMSHTHSSSTHQLHDLIQRCIRSQRDQHRCCPPAAHHRFAQPAPATTPPSNNHRHLAFIAISPCSSPSPLLSSPPPLHPFPPSPIPPFPPSSPAHNPRFSCHVLNELWWPNPPPVTASNIAIKWSTLPGASTNSTIRSAPKWCLPVHNDNCSVNAQLMQPYFAPPGSPSNAMRRSVNAIYMRHHLSLPLPLSRLSCFSCYCHCFLFHCHH</sequence>
<organism evidence="3">
    <name type="scientific">Taenia asiatica</name>
    <name type="common">Asian tapeworm</name>
    <dbReference type="NCBI Taxonomy" id="60517"/>
    <lineage>
        <taxon>Eukaryota</taxon>
        <taxon>Metazoa</taxon>
        <taxon>Spiralia</taxon>
        <taxon>Lophotrochozoa</taxon>
        <taxon>Platyhelminthes</taxon>
        <taxon>Cestoda</taxon>
        <taxon>Eucestoda</taxon>
        <taxon>Cyclophyllidea</taxon>
        <taxon>Taeniidae</taxon>
        <taxon>Taenia</taxon>
    </lineage>
</organism>
<evidence type="ECO:0000313" key="3">
    <source>
        <dbReference type="WBParaSite" id="TASK_0001006601-mRNA-1"/>
    </source>
</evidence>
<evidence type="ECO:0000313" key="2">
    <source>
        <dbReference type="Proteomes" id="UP000282613"/>
    </source>
</evidence>
<name>A0A0R3WGS3_TAEAS</name>
<reference evidence="3" key="1">
    <citation type="submission" date="2017-02" db="UniProtKB">
        <authorList>
            <consortium name="WormBaseParasite"/>
        </authorList>
    </citation>
    <scope>IDENTIFICATION</scope>
</reference>
<keyword evidence="2" id="KW-1185">Reference proteome</keyword>
<evidence type="ECO:0000313" key="1">
    <source>
        <dbReference type="EMBL" id="VDK48194.1"/>
    </source>
</evidence>
<dbReference type="EMBL" id="UYRS01020172">
    <property type="protein sequence ID" value="VDK48194.1"/>
    <property type="molecule type" value="Genomic_DNA"/>
</dbReference>
<proteinExistence type="predicted"/>
<dbReference type="WBParaSite" id="TASK_0001006601-mRNA-1">
    <property type="protein sequence ID" value="TASK_0001006601-mRNA-1"/>
    <property type="gene ID" value="TASK_0001006601"/>
</dbReference>
<reference evidence="1 2" key="2">
    <citation type="submission" date="2018-11" db="EMBL/GenBank/DDBJ databases">
        <authorList>
            <consortium name="Pathogen Informatics"/>
        </authorList>
    </citation>
    <scope>NUCLEOTIDE SEQUENCE [LARGE SCALE GENOMIC DNA]</scope>
</reference>
<dbReference type="Proteomes" id="UP000282613">
    <property type="component" value="Unassembled WGS sequence"/>
</dbReference>
<gene>
    <name evidence="1" type="ORF">TASK_LOCUS10067</name>
</gene>
<dbReference type="AlphaFoldDB" id="A0A0R3WGS3"/>
<protein>
    <submittedName>
        <fullName evidence="1 3">Uncharacterized protein</fullName>
    </submittedName>
</protein>